<dbReference type="GeneID" id="7449105"/>
<dbReference type="HOGENOM" id="CLU_1647168_0_0_1"/>
<reference evidence="1 2" key="1">
    <citation type="journal article" date="2004" name="Science">
        <title>The genome of the diatom Thalassiosira pseudonana: ecology, evolution, and metabolism.</title>
        <authorList>
            <person name="Armbrust E.V."/>
            <person name="Berges J.A."/>
            <person name="Bowler C."/>
            <person name="Green B.R."/>
            <person name="Martinez D."/>
            <person name="Putnam N.H."/>
            <person name="Zhou S."/>
            <person name="Allen A.E."/>
            <person name="Apt K.E."/>
            <person name="Bechner M."/>
            <person name="Brzezinski M.A."/>
            <person name="Chaal B.K."/>
            <person name="Chiovitti A."/>
            <person name="Davis A.K."/>
            <person name="Demarest M.S."/>
            <person name="Detter J.C."/>
            <person name="Glavina T."/>
            <person name="Goodstein D."/>
            <person name="Hadi M.Z."/>
            <person name="Hellsten U."/>
            <person name="Hildebrand M."/>
            <person name="Jenkins B.D."/>
            <person name="Jurka J."/>
            <person name="Kapitonov V.V."/>
            <person name="Kroger N."/>
            <person name="Lau W.W."/>
            <person name="Lane T.W."/>
            <person name="Larimer F.W."/>
            <person name="Lippmeier J.C."/>
            <person name="Lucas S."/>
            <person name="Medina M."/>
            <person name="Montsant A."/>
            <person name="Obornik M."/>
            <person name="Parker M.S."/>
            <person name="Palenik B."/>
            <person name="Pazour G.J."/>
            <person name="Richardson P.M."/>
            <person name="Rynearson T.A."/>
            <person name="Saito M.A."/>
            <person name="Schwartz D.C."/>
            <person name="Thamatrakoln K."/>
            <person name="Valentin K."/>
            <person name="Vardi A."/>
            <person name="Wilkerson F.P."/>
            <person name="Rokhsar D.S."/>
        </authorList>
    </citation>
    <scope>NUCLEOTIDE SEQUENCE [LARGE SCALE GENOMIC DNA]</scope>
    <source>
        <strain evidence="1 2">CCMP1335</strain>
    </source>
</reference>
<dbReference type="AlphaFoldDB" id="B8BT77"/>
<dbReference type="KEGG" id="tps:THAPSDRAFT_1056"/>
<evidence type="ECO:0000313" key="2">
    <source>
        <dbReference type="Proteomes" id="UP000001449"/>
    </source>
</evidence>
<dbReference type="CDD" id="cd22744">
    <property type="entry name" value="OTU"/>
    <property type="match status" value="1"/>
</dbReference>
<name>B8BT77_THAPS</name>
<gene>
    <name evidence="1" type="ORF">THAPSDRAFT_1056</name>
</gene>
<keyword evidence="2" id="KW-1185">Reference proteome</keyword>
<proteinExistence type="predicted"/>
<organism evidence="1 2">
    <name type="scientific">Thalassiosira pseudonana</name>
    <name type="common">Marine diatom</name>
    <name type="synonym">Cyclotella nana</name>
    <dbReference type="NCBI Taxonomy" id="35128"/>
    <lineage>
        <taxon>Eukaryota</taxon>
        <taxon>Sar</taxon>
        <taxon>Stramenopiles</taxon>
        <taxon>Ochrophyta</taxon>
        <taxon>Bacillariophyta</taxon>
        <taxon>Coscinodiscophyceae</taxon>
        <taxon>Thalassiosirophycidae</taxon>
        <taxon>Thalassiosirales</taxon>
        <taxon>Thalassiosiraceae</taxon>
        <taxon>Thalassiosira</taxon>
    </lineage>
</organism>
<dbReference type="RefSeq" id="XP_002286030.1">
    <property type="nucleotide sequence ID" value="XM_002285994.1"/>
</dbReference>
<dbReference type="InParanoid" id="B8BT77"/>
<protein>
    <submittedName>
        <fullName evidence="1">Uncharacterized protein</fullName>
    </submittedName>
</protein>
<dbReference type="Proteomes" id="UP000001449">
    <property type="component" value="Chromosome 1"/>
</dbReference>
<dbReference type="PaxDb" id="35128-Thaps1056"/>
<dbReference type="EMBL" id="CM000638">
    <property type="protein sequence ID" value="EED95671.1"/>
    <property type="molecule type" value="Genomic_DNA"/>
</dbReference>
<accession>B8BT77</accession>
<sequence>MSNSVVWGGPIELTVAAILFRRRIEVYKLDGDAFEHTYTHGNNEAIDPPILSLYDGSQALEALTIRKTTRKLIAPSAIVLIEGCAQHWKYYQAFPSLLKVRSCYSPRQRHSLDLAPRASPVPLSLNGYGRVVASASLIPPRFVKGNIANEVSSLQDNMRLI</sequence>
<dbReference type="Gene3D" id="3.90.70.80">
    <property type="match status" value="1"/>
</dbReference>
<reference evidence="1 2" key="2">
    <citation type="journal article" date="2008" name="Nature">
        <title>The Phaeodactylum genome reveals the evolutionary history of diatom genomes.</title>
        <authorList>
            <person name="Bowler C."/>
            <person name="Allen A.E."/>
            <person name="Badger J.H."/>
            <person name="Grimwood J."/>
            <person name="Jabbari K."/>
            <person name="Kuo A."/>
            <person name="Maheswari U."/>
            <person name="Martens C."/>
            <person name="Maumus F."/>
            <person name="Otillar R.P."/>
            <person name="Rayko E."/>
            <person name="Salamov A."/>
            <person name="Vandepoele K."/>
            <person name="Beszteri B."/>
            <person name="Gruber A."/>
            <person name="Heijde M."/>
            <person name="Katinka M."/>
            <person name="Mock T."/>
            <person name="Valentin K."/>
            <person name="Verret F."/>
            <person name="Berges J.A."/>
            <person name="Brownlee C."/>
            <person name="Cadoret J.P."/>
            <person name="Chiovitti A."/>
            <person name="Choi C.J."/>
            <person name="Coesel S."/>
            <person name="De Martino A."/>
            <person name="Detter J.C."/>
            <person name="Durkin C."/>
            <person name="Falciatore A."/>
            <person name="Fournet J."/>
            <person name="Haruta M."/>
            <person name="Huysman M.J."/>
            <person name="Jenkins B.D."/>
            <person name="Jiroutova K."/>
            <person name="Jorgensen R.E."/>
            <person name="Joubert Y."/>
            <person name="Kaplan A."/>
            <person name="Kroger N."/>
            <person name="Kroth P.G."/>
            <person name="La Roche J."/>
            <person name="Lindquist E."/>
            <person name="Lommer M."/>
            <person name="Martin-Jezequel V."/>
            <person name="Lopez P.J."/>
            <person name="Lucas S."/>
            <person name="Mangogna M."/>
            <person name="McGinnis K."/>
            <person name="Medlin L.K."/>
            <person name="Montsant A."/>
            <person name="Oudot-Le Secq M.P."/>
            <person name="Napoli C."/>
            <person name="Obornik M."/>
            <person name="Parker M.S."/>
            <person name="Petit J.L."/>
            <person name="Porcel B.M."/>
            <person name="Poulsen N."/>
            <person name="Robison M."/>
            <person name="Rychlewski L."/>
            <person name="Rynearson T.A."/>
            <person name="Schmutz J."/>
            <person name="Shapiro H."/>
            <person name="Siaut M."/>
            <person name="Stanley M."/>
            <person name="Sussman M.R."/>
            <person name="Taylor A.R."/>
            <person name="Vardi A."/>
            <person name="von Dassow P."/>
            <person name="Vyverman W."/>
            <person name="Willis A."/>
            <person name="Wyrwicz L.S."/>
            <person name="Rokhsar D.S."/>
            <person name="Weissenbach J."/>
            <person name="Armbrust E.V."/>
            <person name="Green B.R."/>
            <person name="Van de Peer Y."/>
            <person name="Grigoriev I.V."/>
        </authorList>
    </citation>
    <scope>NUCLEOTIDE SEQUENCE [LARGE SCALE GENOMIC DNA]</scope>
    <source>
        <strain evidence="1 2">CCMP1335</strain>
    </source>
</reference>
<evidence type="ECO:0000313" key="1">
    <source>
        <dbReference type="EMBL" id="EED95671.1"/>
    </source>
</evidence>